<evidence type="ECO:0000313" key="2">
    <source>
        <dbReference type="EMBL" id="MFC6316242.1"/>
    </source>
</evidence>
<dbReference type="RefSeq" id="WP_125602260.1">
    <property type="nucleotide sequence ID" value="NZ_JBHSSM010000028.1"/>
</dbReference>
<sequence>MRKVIDRTILIAFLINLLAGPLALGRVEQAAAAALTTTETAMSAGDQQTDRSEQTGDNSGETDETTPDENGGTDVDGAGEPEPDEAVDPDESDPDAGTDEDANEAPDEDPDEDLDEDADAESDEDEDDAEETPMPDPDPPAKGDGYKKPSSKGINVLLLPLRAGFLTQPQGEQYVVEAEDLKVDLSVQTTGIYQGLFGSVMVKINKWEWNRAGNDGQGKWELQQLEVKPSGSVVTNKQSAKIVFGDNFESLSVGVYYFQMSVDYGALSSTRYSKLAKVVVLESERPAKDIAVTAESNVVLPDLDYEAKANLTPADSTSVVSWDSPSGGVTFAPDKGRHTEFTVANSLIASAVNRSTTTPGLPFDLLRASVSVNSETGESLLSDTASLCVGGLRAKEVPVAFATNNAVQWSIDGLSKYVNEFFDGEDLEEEAAIAADSTYEWKVSKADRKGKYSETKLGSSYKNVVHSSGDFKGTTPLSLNDSQILTIPANDQLLQDAKSELERGYPMYLRLQIEIKKGKNTYASSFTNNAEFRVIDGPTVEEPGQLTLQQVPMFDFASLRPTTIYNGTNGDPAQMPTATNMENRFLQVYDNRANTQRAAWQLSATLTDFTSLETGSGQAVQSVQRPQLILQGLPTINGSAPIIDAAQPLSTILTGDGTGTGGLYQVGAQLALPENGDVQLYDKQQFQATIDWTLTTGTPVAAALE</sequence>
<keyword evidence="3" id="KW-1185">Reference proteome</keyword>
<organism evidence="2 3">
    <name type="scientific">Lapidilactobacillus achengensis</name>
    <dbReference type="NCBI Taxonomy" id="2486000"/>
    <lineage>
        <taxon>Bacteria</taxon>
        <taxon>Bacillati</taxon>
        <taxon>Bacillota</taxon>
        <taxon>Bacilli</taxon>
        <taxon>Lactobacillales</taxon>
        <taxon>Lactobacillaceae</taxon>
        <taxon>Lapidilactobacillus</taxon>
    </lineage>
</organism>
<proteinExistence type="predicted"/>
<dbReference type="EMBL" id="JBHSSM010000028">
    <property type="protein sequence ID" value="MFC6316242.1"/>
    <property type="molecule type" value="Genomic_DNA"/>
</dbReference>
<evidence type="ECO:0000256" key="1">
    <source>
        <dbReference type="SAM" id="MobiDB-lite"/>
    </source>
</evidence>
<reference evidence="3" key="1">
    <citation type="journal article" date="2019" name="Int. J. Syst. Evol. Microbiol.">
        <title>The Global Catalogue of Microorganisms (GCM) 10K type strain sequencing project: providing services to taxonomists for standard genome sequencing and annotation.</title>
        <authorList>
            <consortium name="The Broad Institute Genomics Platform"/>
            <consortium name="The Broad Institute Genome Sequencing Center for Infectious Disease"/>
            <person name="Wu L."/>
            <person name="Ma J."/>
        </authorList>
    </citation>
    <scope>NUCLEOTIDE SEQUENCE [LARGE SCALE GENOMIC DNA]</scope>
    <source>
        <strain evidence="3">CCM 8897</strain>
    </source>
</reference>
<dbReference type="Proteomes" id="UP001596310">
    <property type="component" value="Unassembled WGS sequence"/>
</dbReference>
<evidence type="ECO:0000313" key="3">
    <source>
        <dbReference type="Proteomes" id="UP001596310"/>
    </source>
</evidence>
<gene>
    <name evidence="2" type="ORF">ACFQHW_11760</name>
</gene>
<feature type="compositionally biased region" description="Acidic residues" evidence="1">
    <location>
        <begin position="77"/>
        <end position="133"/>
    </location>
</feature>
<comment type="caution">
    <text evidence="2">The sequence shown here is derived from an EMBL/GenBank/DDBJ whole genome shotgun (WGS) entry which is preliminary data.</text>
</comment>
<protein>
    <recommendedName>
        <fullName evidence="4">WxL domain-containing protein</fullName>
    </recommendedName>
</protein>
<feature type="region of interest" description="Disordered" evidence="1">
    <location>
        <begin position="38"/>
        <end position="149"/>
    </location>
</feature>
<name>A0ABW1UQP7_9LACO</name>
<accession>A0ABW1UQP7</accession>
<evidence type="ECO:0008006" key="4">
    <source>
        <dbReference type="Google" id="ProtNLM"/>
    </source>
</evidence>